<accession>A0A4V2F7D7</accession>
<reference evidence="1 2" key="1">
    <citation type="submission" date="2019-02" db="EMBL/GenBank/DDBJ databases">
        <title>Genomic Encyclopedia of Type Strains, Phase IV (KMG-IV): sequencing the most valuable type-strain genomes for metagenomic binning, comparative biology and taxonomic classification.</title>
        <authorList>
            <person name="Goeker M."/>
        </authorList>
    </citation>
    <scope>NUCLEOTIDE SEQUENCE [LARGE SCALE GENOMIC DNA]</scope>
    <source>
        <strain evidence="1 2">DSM 17196</strain>
    </source>
</reference>
<gene>
    <name evidence="1" type="ORF">EV197_0669</name>
</gene>
<name>A0A4V2F7D7_9FLAO</name>
<dbReference type="PROSITE" id="PS51257">
    <property type="entry name" value="PROKAR_LIPOPROTEIN"/>
    <property type="match status" value="1"/>
</dbReference>
<dbReference type="AlphaFoldDB" id="A0A4V2F7D7"/>
<sequence>MKKIFFLATLVAWTLISCSKEPVITDEESLRLELGLKNQTLSTEAIQQIQSTTKPIHFESLEDAKRFLSGAVTFSSANFYDKFKLAKDGKPNSYPMLLVDGDNILKMSCPPIILEPVEGCNTSGGGGGGNCGSGSATFTVRQNGVLNYNVSINYNSETGEVEVSGISSYISGVTLGVSWTQHNTNTSVNDNTIEFEVNGTLNYNIVFEGIGTVYRQDTTIRGAYNPCANDGAGRGGIEEFLQVAN</sequence>
<protein>
    <recommendedName>
        <fullName evidence="3">Lipoprotein</fullName>
    </recommendedName>
</protein>
<proteinExistence type="predicted"/>
<evidence type="ECO:0008006" key="3">
    <source>
        <dbReference type="Google" id="ProtNLM"/>
    </source>
</evidence>
<evidence type="ECO:0000313" key="2">
    <source>
        <dbReference type="Proteomes" id="UP000292262"/>
    </source>
</evidence>
<dbReference type="OrthoDB" id="1242268at2"/>
<organism evidence="1 2">
    <name type="scientific">Aquimarina brevivitae</name>
    <dbReference type="NCBI Taxonomy" id="323412"/>
    <lineage>
        <taxon>Bacteria</taxon>
        <taxon>Pseudomonadati</taxon>
        <taxon>Bacteroidota</taxon>
        <taxon>Flavobacteriia</taxon>
        <taxon>Flavobacteriales</taxon>
        <taxon>Flavobacteriaceae</taxon>
        <taxon>Aquimarina</taxon>
    </lineage>
</organism>
<keyword evidence="2" id="KW-1185">Reference proteome</keyword>
<dbReference type="Proteomes" id="UP000292262">
    <property type="component" value="Unassembled WGS sequence"/>
</dbReference>
<evidence type="ECO:0000313" key="1">
    <source>
        <dbReference type="EMBL" id="RZS99459.1"/>
    </source>
</evidence>
<dbReference type="RefSeq" id="WP_130285296.1">
    <property type="nucleotide sequence ID" value="NZ_SGXE01000001.1"/>
</dbReference>
<comment type="caution">
    <text evidence="1">The sequence shown here is derived from an EMBL/GenBank/DDBJ whole genome shotgun (WGS) entry which is preliminary data.</text>
</comment>
<dbReference type="EMBL" id="SGXE01000001">
    <property type="protein sequence ID" value="RZS99459.1"/>
    <property type="molecule type" value="Genomic_DNA"/>
</dbReference>